<proteinExistence type="predicted"/>
<evidence type="ECO:0000313" key="4">
    <source>
        <dbReference type="Proteomes" id="UP001446205"/>
    </source>
</evidence>
<keyword evidence="1" id="KW-0812">Transmembrane</keyword>
<accession>A0ABU9DAZ5</accession>
<organism evidence="3 4">
    <name type="scientific">Thermithiobacillus plumbiphilus</name>
    <dbReference type="NCBI Taxonomy" id="1729899"/>
    <lineage>
        <taxon>Bacteria</taxon>
        <taxon>Pseudomonadati</taxon>
        <taxon>Pseudomonadota</taxon>
        <taxon>Acidithiobacillia</taxon>
        <taxon>Acidithiobacillales</taxon>
        <taxon>Thermithiobacillaceae</taxon>
        <taxon>Thermithiobacillus</taxon>
    </lineage>
</organism>
<feature type="transmembrane region" description="Helical" evidence="1">
    <location>
        <begin position="12"/>
        <end position="27"/>
    </location>
</feature>
<keyword evidence="1" id="KW-1133">Transmembrane helix</keyword>
<dbReference type="RefSeq" id="WP_341371749.1">
    <property type="nucleotide sequence ID" value="NZ_JBBPCO010000014.1"/>
</dbReference>
<evidence type="ECO:0000256" key="1">
    <source>
        <dbReference type="SAM" id="Phobius"/>
    </source>
</evidence>
<name>A0ABU9DAZ5_9PROT</name>
<reference evidence="3 4" key="1">
    <citation type="submission" date="2024-04" db="EMBL/GenBank/DDBJ databases">
        <authorList>
            <person name="Abashina T."/>
            <person name="Shaikin A."/>
        </authorList>
    </citation>
    <scope>NUCLEOTIDE SEQUENCE [LARGE SCALE GENOMIC DNA]</scope>
    <source>
        <strain evidence="3 4">AAFK</strain>
    </source>
</reference>
<feature type="domain" description="Inner membrane protein YgaP-like transmembrane" evidence="2">
    <location>
        <begin position="1"/>
        <end position="63"/>
    </location>
</feature>
<gene>
    <name evidence="3" type="ORF">WOB96_13130</name>
</gene>
<evidence type="ECO:0000313" key="3">
    <source>
        <dbReference type="EMBL" id="MEK8090695.1"/>
    </source>
</evidence>
<evidence type="ECO:0000259" key="2">
    <source>
        <dbReference type="Pfam" id="PF11127"/>
    </source>
</evidence>
<dbReference type="Pfam" id="PF11127">
    <property type="entry name" value="YgaP-like_TM"/>
    <property type="match status" value="1"/>
</dbReference>
<keyword evidence="1" id="KW-0472">Membrane</keyword>
<dbReference type="InterPro" id="IPR021309">
    <property type="entry name" value="YgaP-like_TM"/>
</dbReference>
<dbReference type="Proteomes" id="UP001446205">
    <property type="component" value="Unassembled WGS sequence"/>
</dbReference>
<protein>
    <submittedName>
        <fullName evidence="3">DUF2892 domain-containing protein</fullName>
    </submittedName>
</protein>
<keyword evidence="4" id="KW-1185">Reference proteome</keyword>
<feature type="transmembrane region" description="Helical" evidence="1">
    <location>
        <begin position="33"/>
        <end position="56"/>
    </location>
</feature>
<dbReference type="EMBL" id="JBBPCO010000014">
    <property type="protein sequence ID" value="MEK8090695.1"/>
    <property type="molecule type" value="Genomic_DNA"/>
</dbReference>
<comment type="caution">
    <text evidence="3">The sequence shown here is derived from an EMBL/GenBank/DDBJ whole genome shotgun (WGS) entry which is preliminary data.</text>
</comment>
<sequence>MKANIGSADRVIRIVLGLLLLSLIFLVEGPGRWWGLLGIVLIATALIRFCPAYAVLGTDTCHNQPPVPGQKH</sequence>